<dbReference type="SUPFAM" id="SSF56784">
    <property type="entry name" value="HAD-like"/>
    <property type="match status" value="1"/>
</dbReference>
<keyword evidence="2" id="KW-1185">Reference proteome</keyword>
<keyword evidence="1" id="KW-0378">Hydrolase</keyword>
<dbReference type="PANTHER" id="PTHR43611">
    <property type="entry name" value="ALPHA-D-GLUCOSE 1-PHOSPHATE PHOSPHATASE"/>
    <property type="match status" value="1"/>
</dbReference>
<dbReference type="NCBIfam" id="TIGR01509">
    <property type="entry name" value="HAD-SF-IA-v3"/>
    <property type="match status" value="1"/>
</dbReference>
<comment type="caution">
    <text evidence="1">The sequence shown here is derived from an EMBL/GenBank/DDBJ whole genome shotgun (WGS) entry which is preliminary data.</text>
</comment>
<dbReference type="EMBL" id="JACHJN010000002">
    <property type="protein sequence ID" value="MBB5954533.1"/>
    <property type="molecule type" value="Genomic_DNA"/>
</dbReference>
<dbReference type="PANTHER" id="PTHR43611:SF3">
    <property type="entry name" value="FLAVIN MONONUCLEOTIDE HYDROLASE 1, CHLOROPLATIC"/>
    <property type="match status" value="1"/>
</dbReference>
<dbReference type="AlphaFoldDB" id="A0A841CC62"/>
<dbReference type="InterPro" id="IPR023214">
    <property type="entry name" value="HAD_sf"/>
</dbReference>
<protein>
    <submittedName>
        <fullName evidence="1">Putative hydrolase of the HAD superfamily</fullName>
    </submittedName>
</protein>
<reference evidence="1 2" key="1">
    <citation type="submission" date="2020-08" db="EMBL/GenBank/DDBJ databases">
        <title>Genomic Encyclopedia of Type Strains, Phase III (KMG-III): the genomes of soil and plant-associated and newly described type strains.</title>
        <authorList>
            <person name="Whitman W."/>
        </authorList>
    </citation>
    <scope>NUCLEOTIDE SEQUENCE [LARGE SCALE GENOMIC DNA]</scope>
    <source>
        <strain evidence="1 2">CECT 8640</strain>
    </source>
</reference>
<proteinExistence type="predicted"/>
<evidence type="ECO:0000313" key="1">
    <source>
        <dbReference type="EMBL" id="MBB5954533.1"/>
    </source>
</evidence>
<dbReference type="InterPro" id="IPR006439">
    <property type="entry name" value="HAD-SF_hydro_IA"/>
</dbReference>
<gene>
    <name evidence="1" type="ORF">FHS29_001103</name>
</gene>
<organism evidence="1 2">
    <name type="scientific">Saccharothrix tamanrassetensis</name>
    <dbReference type="NCBI Taxonomy" id="1051531"/>
    <lineage>
        <taxon>Bacteria</taxon>
        <taxon>Bacillati</taxon>
        <taxon>Actinomycetota</taxon>
        <taxon>Actinomycetes</taxon>
        <taxon>Pseudonocardiales</taxon>
        <taxon>Pseudonocardiaceae</taxon>
        <taxon>Saccharothrix</taxon>
    </lineage>
</organism>
<dbReference type="Proteomes" id="UP000547510">
    <property type="component" value="Unassembled WGS sequence"/>
</dbReference>
<sequence>MSRRWVVFDYGKVISEPPSLDALATRLGVPEDRFAPSYWGARQAYDHGTSDVEYWRTVGRDLGVPVSEELAHELTGLDAESWLRPTPEAVELIVELAAADVPLALLSNAPASFGKIVSEQPWTEHFRHLVFSGDLGVAKPSPAIWEALAARLGTRDCVFFDDRRDNVDGAVTAGLIGVWWQGAAHARDELVRLGLLHAKPYGHLADA</sequence>
<accession>A0A841CC62</accession>
<dbReference type="CDD" id="cd02603">
    <property type="entry name" value="HAD_sEH-N_like"/>
    <property type="match status" value="1"/>
</dbReference>
<dbReference type="RefSeq" id="WP_184688894.1">
    <property type="nucleotide sequence ID" value="NZ_JACHJN010000002.1"/>
</dbReference>
<evidence type="ECO:0000313" key="2">
    <source>
        <dbReference type="Proteomes" id="UP000547510"/>
    </source>
</evidence>
<dbReference type="Pfam" id="PF00702">
    <property type="entry name" value="Hydrolase"/>
    <property type="match status" value="1"/>
</dbReference>
<dbReference type="InterPro" id="IPR036412">
    <property type="entry name" value="HAD-like_sf"/>
</dbReference>
<dbReference type="GO" id="GO:0016787">
    <property type="term" value="F:hydrolase activity"/>
    <property type="evidence" value="ECO:0007669"/>
    <property type="project" value="UniProtKB-KW"/>
</dbReference>
<name>A0A841CC62_9PSEU</name>
<dbReference type="Gene3D" id="3.40.50.1000">
    <property type="entry name" value="HAD superfamily/HAD-like"/>
    <property type="match status" value="1"/>
</dbReference>